<dbReference type="InterPro" id="IPR050158">
    <property type="entry name" value="Ubiquitin_ubiquitin-like"/>
</dbReference>
<dbReference type="InterPro" id="IPR000626">
    <property type="entry name" value="Ubiquitin-like_dom"/>
</dbReference>
<dbReference type="Gene3D" id="2.60.40.10">
    <property type="entry name" value="Immunoglobulins"/>
    <property type="match status" value="1"/>
</dbReference>
<dbReference type="GO" id="GO:0005737">
    <property type="term" value="C:cytoplasm"/>
    <property type="evidence" value="ECO:0007669"/>
    <property type="project" value="UniProtKB-SubCell"/>
</dbReference>
<dbReference type="SUPFAM" id="SSF54236">
    <property type="entry name" value="Ubiquitin-like"/>
    <property type="match status" value="1"/>
</dbReference>
<evidence type="ECO:0000259" key="5">
    <source>
        <dbReference type="PROSITE" id="PS50853"/>
    </source>
</evidence>
<evidence type="ECO:0000256" key="2">
    <source>
        <dbReference type="ARBA" id="ARBA00022490"/>
    </source>
</evidence>
<dbReference type="InterPro" id="IPR036116">
    <property type="entry name" value="FN3_sf"/>
</dbReference>
<evidence type="ECO:0000256" key="1">
    <source>
        <dbReference type="ARBA" id="ARBA00004496"/>
    </source>
</evidence>
<keyword evidence="3" id="KW-1017">Isopeptide bond</keyword>
<dbReference type="PRINTS" id="PR00348">
    <property type="entry name" value="UBIQUITIN"/>
</dbReference>
<dbReference type="PROSITE" id="PS50053">
    <property type="entry name" value="UBIQUITIN_2"/>
    <property type="match status" value="1"/>
</dbReference>
<organism evidence="6">
    <name type="scientific">freshwater metagenome</name>
    <dbReference type="NCBI Taxonomy" id="449393"/>
    <lineage>
        <taxon>unclassified sequences</taxon>
        <taxon>metagenomes</taxon>
        <taxon>ecological metagenomes</taxon>
    </lineage>
</organism>
<dbReference type="InterPro" id="IPR003961">
    <property type="entry name" value="FN3_dom"/>
</dbReference>
<dbReference type="CDD" id="cd01803">
    <property type="entry name" value="Ubl_ubiquitin"/>
    <property type="match status" value="1"/>
</dbReference>
<dbReference type="Pfam" id="PF00240">
    <property type="entry name" value="ubiquitin"/>
    <property type="match status" value="1"/>
</dbReference>
<feature type="domain" description="Ubiquitin-like" evidence="4">
    <location>
        <begin position="1"/>
        <end position="76"/>
    </location>
</feature>
<dbReference type="PANTHER" id="PTHR10666">
    <property type="entry name" value="UBIQUITIN"/>
    <property type="match status" value="1"/>
</dbReference>
<dbReference type="InterPro" id="IPR019956">
    <property type="entry name" value="Ubiquitin_dom"/>
</dbReference>
<dbReference type="SUPFAM" id="SSF49265">
    <property type="entry name" value="Fibronectin type III"/>
    <property type="match status" value="1"/>
</dbReference>
<protein>
    <submittedName>
        <fullName evidence="6">Unannotated protein</fullName>
    </submittedName>
</protein>
<proteinExistence type="predicted"/>
<sequence>MQIFVKTLTGKTITLEVEPSDSIDNVKAKVQDKEGIPPDQQRLIYAGKQLEDGRTLSDYNIQKESTLFLVLRLRGGMIATVTSYSDQALSPRLGSGSKLLEIGDGTTATQSVIGVLGGSAHLLTFWIKGTCNWSITFTGPSGEALSHESGTIIVSSPGLAKQEISVVAPADAIGAALGFGGTGGALLFDRVSFVSLASPQTPPGPVAALAATAGDGQVHLEWSAPTTGPEPTGYRVFWSAGRNMLSTTSTTMDVSVPNGVRERFSVAAVNPGGAGPRIYAGMLRARAGTQTVLTADTLTTARNSPVALRATVSTSGGIVVFRVGGKRIATVEVVDGVADSTFSARRAGSFPVSATLARTPSAESSTDDLILTIVS</sequence>
<accession>A0A6J7FLR8</accession>
<dbReference type="PROSITE" id="PS00299">
    <property type="entry name" value="UBIQUITIN_1"/>
    <property type="match status" value="1"/>
</dbReference>
<dbReference type="InterPro" id="IPR013783">
    <property type="entry name" value="Ig-like_fold"/>
</dbReference>
<dbReference type="SMART" id="SM00213">
    <property type="entry name" value="UBQ"/>
    <property type="match status" value="1"/>
</dbReference>
<dbReference type="FunFam" id="3.10.20.90:FF:000014">
    <property type="entry name" value="Ubiquitin-60S ribosomal L40 fusion"/>
    <property type="match status" value="1"/>
</dbReference>
<dbReference type="InterPro" id="IPR019954">
    <property type="entry name" value="Ubiquitin_CS"/>
</dbReference>
<name>A0A6J7FLR8_9ZZZZ</name>
<dbReference type="CDD" id="cd00063">
    <property type="entry name" value="FN3"/>
    <property type="match status" value="1"/>
</dbReference>
<dbReference type="AlphaFoldDB" id="A0A6J7FLR8"/>
<reference evidence="6" key="1">
    <citation type="submission" date="2020-05" db="EMBL/GenBank/DDBJ databases">
        <authorList>
            <person name="Chiriac C."/>
            <person name="Salcher M."/>
            <person name="Ghai R."/>
            <person name="Kavagutti S V."/>
        </authorList>
    </citation>
    <scope>NUCLEOTIDE SEQUENCE</scope>
</reference>
<dbReference type="EMBL" id="CAFBLP010000120">
    <property type="protein sequence ID" value="CAB4892573.1"/>
    <property type="molecule type" value="Genomic_DNA"/>
</dbReference>
<dbReference type="PROSITE" id="PS50853">
    <property type="entry name" value="FN3"/>
    <property type="match status" value="1"/>
</dbReference>
<comment type="subcellular location">
    <subcellularLocation>
        <location evidence="1">Cytoplasm</location>
    </subcellularLocation>
</comment>
<feature type="domain" description="Fibronectin type-III" evidence="5">
    <location>
        <begin position="202"/>
        <end position="288"/>
    </location>
</feature>
<dbReference type="InterPro" id="IPR029071">
    <property type="entry name" value="Ubiquitin-like_domsf"/>
</dbReference>
<evidence type="ECO:0000259" key="4">
    <source>
        <dbReference type="PROSITE" id="PS50053"/>
    </source>
</evidence>
<keyword evidence="2" id="KW-0963">Cytoplasm</keyword>
<evidence type="ECO:0000256" key="3">
    <source>
        <dbReference type="ARBA" id="ARBA00022499"/>
    </source>
</evidence>
<dbReference type="Gene3D" id="3.10.20.90">
    <property type="entry name" value="Phosphatidylinositol 3-kinase Catalytic Subunit, Chain A, domain 1"/>
    <property type="match status" value="1"/>
</dbReference>
<gene>
    <name evidence="6" type="ORF">UFOPK3376_02962</name>
</gene>
<evidence type="ECO:0000313" key="6">
    <source>
        <dbReference type="EMBL" id="CAB4892573.1"/>
    </source>
</evidence>